<protein>
    <recommendedName>
        <fullName evidence="2">protein-tyrosine-phosphatase</fullName>
        <ecNumber evidence="2">3.1.3.48</ecNumber>
    </recommendedName>
</protein>
<evidence type="ECO:0000259" key="7">
    <source>
        <dbReference type="PROSITE" id="PS50056"/>
    </source>
</evidence>
<dbReference type="SMART" id="SM00404">
    <property type="entry name" value="PTPc_motif"/>
    <property type="match status" value="1"/>
</dbReference>
<feature type="compositionally biased region" description="Basic residues" evidence="5">
    <location>
        <begin position="186"/>
        <end position="196"/>
    </location>
</feature>
<dbReference type="InterPro" id="IPR003595">
    <property type="entry name" value="Tyr_Pase_cat"/>
</dbReference>
<gene>
    <name evidence="8" type="ORF">OT_ostta06g03530</name>
</gene>
<reference evidence="8 9" key="2">
    <citation type="journal article" date="2014" name="BMC Genomics">
        <title>An improved genome of the model marine alga Ostreococcus tauri unfolds by assessing Illumina de novo assemblies.</title>
        <authorList>
            <person name="Blanc-Mathieu R."/>
            <person name="Verhelst B."/>
            <person name="Derelle E."/>
            <person name="Rombauts S."/>
            <person name="Bouget F.Y."/>
            <person name="Carre I."/>
            <person name="Chateau A."/>
            <person name="Eyre-Walker A."/>
            <person name="Grimsley N."/>
            <person name="Moreau H."/>
            <person name="Piegu B."/>
            <person name="Rivals E."/>
            <person name="Schackwitz W."/>
            <person name="Van de Peer Y."/>
            <person name="Piganeau G."/>
        </authorList>
    </citation>
    <scope>NUCLEOTIDE SEQUENCE [LARGE SCALE GENOMIC DNA]</scope>
    <source>
        <strain evidence="9">OTTH 0595 / CCAP 157/2 / RCC745</strain>
    </source>
</reference>
<dbReference type="SUPFAM" id="SSF52799">
    <property type="entry name" value="(Phosphotyrosine protein) phosphatases II"/>
    <property type="match status" value="1"/>
</dbReference>
<dbReference type="STRING" id="70448.A0A090M8N2"/>
<dbReference type="GO" id="GO:0043409">
    <property type="term" value="P:negative regulation of MAPK cascade"/>
    <property type="evidence" value="ECO:0007669"/>
    <property type="project" value="TreeGrafter"/>
</dbReference>
<dbReference type="GO" id="GO:0005737">
    <property type="term" value="C:cytoplasm"/>
    <property type="evidence" value="ECO:0007669"/>
    <property type="project" value="TreeGrafter"/>
</dbReference>
<dbReference type="InterPro" id="IPR000387">
    <property type="entry name" value="Tyr_Pase_dom"/>
</dbReference>
<evidence type="ECO:0000313" key="9">
    <source>
        <dbReference type="Proteomes" id="UP000009170"/>
    </source>
</evidence>
<evidence type="ECO:0000256" key="5">
    <source>
        <dbReference type="SAM" id="MobiDB-lite"/>
    </source>
</evidence>
<dbReference type="PROSITE" id="PS00383">
    <property type="entry name" value="TYR_PHOSPHATASE_1"/>
    <property type="match status" value="1"/>
</dbReference>
<dbReference type="PROSITE" id="PS50054">
    <property type="entry name" value="TYR_PHOSPHATASE_DUAL"/>
    <property type="match status" value="1"/>
</dbReference>
<dbReference type="RefSeq" id="XP_003079991.2">
    <property type="nucleotide sequence ID" value="XM_003079943.2"/>
</dbReference>
<feature type="region of interest" description="Disordered" evidence="5">
    <location>
        <begin position="176"/>
        <end position="196"/>
    </location>
</feature>
<evidence type="ECO:0000256" key="3">
    <source>
        <dbReference type="ARBA" id="ARBA00022801"/>
    </source>
</evidence>
<evidence type="ECO:0000259" key="6">
    <source>
        <dbReference type="PROSITE" id="PS50054"/>
    </source>
</evidence>
<dbReference type="InParanoid" id="A0A090M8N2"/>
<feature type="domain" description="Tyrosine-protein phosphatase" evidence="6">
    <location>
        <begin position="34"/>
        <end position="178"/>
    </location>
</feature>
<dbReference type="PANTHER" id="PTHR10159">
    <property type="entry name" value="DUAL SPECIFICITY PROTEIN PHOSPHATASE"/>
    <property type="match status" value="1"/>
</dbReference>
<dbReference type="PROSITE" id="PS50056">
    <property type="entry name" value="TYR_PHOSPHATASE_2"/>
    <property type="match status" value="1"/>
</dbReference>
<accession>A0A090M8N2</accession>
<dbReference type="GO" id="GO:0008330">
    <property type="term" value="F:protein tyrosine/threonine phosphatase activity"/>
    <property type="evidence" value="ECO:0007669"/>
    <property type="project" value="TreeGrafter"/>
</dbReference>
<dbReference type="InterPro" id="IPR000340">
    <property type="entry name" value="Dual-sp_phosphatase_cat-dom"/>
</dbReference>
<comment type="caution">
    <text evidence="8">The sequence shown here is derived from an EMBL/GenBank/DDBJ whole genome shotgun (WGS) entry which is preliminary data.</text>
</comment>
<keyword evidence="4" id="KW-0904">Protein phosphatase</keyword>
<comment type="similarity">
    <text evidence="1">Belongs to the protein-tyrosine phosphatase family. Non-receptor class dual specificity subfamily.</text>
</comment>
<reference evidence="9" key="1">
    <citation type="journal article" date="2006" name="Proc. Natl. Acad. Sci. U.S.A.">
        <title>Genome analysis of the smallest free-living eukaryote Ostreococcus tauri unveils many unique features.</title>
        <authorList>
            <person name="Derelle E."/>
            <person name="Ferraz C."/>
            <person name="Rombauts S."/>
            <person name="Rouze P."/>
            <person name="Worden A.Z."/>
            <person name="Robbens S."/>
            <person name="Partensky F."/>
            <person name="Degroeve S."/>
            <person name="Echeynie S."/>
            <person name="Cooke R."/>
            <person name="Saeys Y."/>
            <person name="Wuyts J."/>
            <person name="Jabbari K."/>
            <person name="Bowler C."/>
            <person name="Panaud O."/>
            <person name="Piegu B."/>
            <person name="Ball S.G."/>
            <person name="Ral J.-P."/>
            <person name="Bouget F.-Y."/>
            <person name="Piganeau G."/>
            <person name="De Baets B."/>
            <person name="Picard A."/>
            <person name="Delseny M."/>
            <person name="Demaille J."/>
            <person name="Van de Peer Y."/>
            <person name="Moreau H."/>
        </authorList>
    </citation>
    <scope>NUCLEOTIDE SEQUENCE [LARGE SCALE GENOMIC DNA]</scope>
    <source>
        <strain evidence="9">OTTH 0595 / CCAP 157/2 / RCC745</strain>
    </source>
</reference>
<dbReference type="CDD" id="cd14498">
    <property type="entry name" value="DSP"/>
    <property type="match status" value="1"/>
</dbReference>
<dbReference type="GO" id="GO:0017017">
    <property type="term" value="F:MAP kinase tyrosine/serine/threonine phosphatase activity"/>
    <property type="evidence" value="ECO:0007669"/>
    <property type="project" value="TreeGrafter"/>
</dbReference>
<dbReference type="FunCoup" id="A0A090M8N2">
    <property type="interactions" value="1126"/>
</dbReference>
<dbReference type="InterPro" id="IPR029021">
    <property type="entry name" value="Prot-tyrosine_phosphatase-like"/>
</dbReference>
<dbReference type="GeneID" id="9833388"/>
<dbReference type="Pfam" id="PF00782">
    <property type="entry name" value="DSPc"/>
    <property type="match status" value="1"/>
</dbReference>
<evidence type="ECO:0000313" key="8">
    <source>
        <dbReference type="EMBL" id="CEF98459.1"/>
    </source>
</evidence>
<feature type="domain" description="Tyrosine specific protein phosphatases" evidence="7">
    <location>
        <begin position="98"/>
        <end position="157"/>
    </location>
</feature>
<dbReference type="Proteomes" id="UP000009170">
    <property type="component" value="Unassembled WGS sequence"/>
</dbReference>
<dbReference type="KEGG" id="ota:OT_ostta06g03530"/>
<dbReference type="AlphaFoldDB" id="A0A090M8N2"/>
<dbReference type="Gene3D" id="3.90.190.10">
    <property type="entry name" value="Protein tyrosine phosphatase superfamily"/>
    <property type="match status" value="1"/>
</dbReference>
<dbReference type="EMBL" id="CAID01000006">
    <property type="protein sequence ID" value="CEF98459.1"/>
    <property type="molecule type" value="Genomic_DNA"/>
</dbReference>
<dbReference type="InterPro" id="IPR016130">
    <property type="entry name" value="Tyr_Pase_AS"/>
</dbReference>
<dbReference type="SMART" id="SM00195">
    <property type="entry name" value="DSPc"/>
    <property type="match status" value="1"/>
</dbReference>
<feature type="compositionally biased region" description="Basic and acidic residues" evidence="5">
    <location>
        <begin position="176"/>
        <end position="185"/>
    </location>
</feature>
<sequence length="196" mass="21498">MDETSSSAKATRDAKVRALFTALLTARSVREDATAVEVTEGVYVGSVGAARNARELRRMGVTHVLAVCDGAPAFSDDEGNGFIRATRAVKDSPEAPIEETFDFCYDFIRDARASGGRVLVHCFQGKSRSATICAMYMMRSLGMSYDEALEKIRAVRPCARPNSGFEKRLRALEKALAERARDGSPSKRRRRSPEIA</sequence>
<name>A0A090M8N2_OSTTA</name>
<evidence type="ECO:0000256" key="4">
    <source>
        <dbReference type="ARBA" id="ARBA00022912"/>
    </source>
</evidence>
<keyword evidence="9" id="KW-1185">Reference proteome</keyword>
<dbReference type="PANTHER" id="PTHR10159:SF511">
    <property type="entry name" value="DUAL SPECIFICITY PROTEIN PHOSPHATASE 1"/>
    <property type="match status" value="1"/>
</dbReference>
<proteinExistence type="inferred from homology"/>
<dbReference type="OrthoDB" id="10252009at2759"/>
<organism evidence="8 9">
    <name type="scientific">Ostreococcus tauri</name>
    <name type="common">Marine green alga</name>
    <dbReference type="NCBI Taxonomy" id="70448"/>
    <lineage>
        <taxon>Eukaryota</taxon>
        <taxon>Viridiplantae</taxon>
        <taxon>Chlorophyta</taxon>
        <taxon>Mamiellophyceae</taxon>
        <taxon>Mamiellales</taxon>
        <taxon>Bathycoccaceae</taxon>
        <taxon>Ostreococcus</taxon>
    </lineage>
</organism>
<dbReference type="InterPro" id="IPR020422">
    <property type="entry name" value="TYR_PHOSPHATASE_DUAL_dom"/>
</dbReference>
<evidence type="ECO:0000256" key="1">
    <source>
        <dbReference type="ARBA" id="ARBA00008601"/>
    </source>
</evidence>
<dbReference type="EC" id="3.1.3.48" evidence="2"/>
<dbReference type="GO" id="GO:0033550">
    <property type="term" value="F:MAP kinase tyrosine phosphatase activity"/>
    <property type="evidence" value="ECO:0007669"/>
    <property type="project" value="TreeGrafter"/>
</dbReference>
<keyword evidence="3" id="KW-0378">Hydrolase</keyword>
<evidence type="ECO:0000256" key="2">
    <source>
        <dbReference type="ARBA" id="ARBA00013064"/>
    </source>
</evidence>